<feature type="domain" description="Glucose-methanol-choline oxidoreductase C-terminal" evidence="2">
    <location>
        <begin position="79"/>
        <end position="160"/>
    </location>
</feature>
<gene>
    <name evidence="3" type="ORF">BXZ70DRAFT_654169</name>
</gene>
<evidence type="ECO:0000256" key="1">
    <source>
        <dbReference type="ARBA" id="ARBA00001974"/>
    </source>
</evidence>
<dbReference type="GO" id="GO:0016614">
    <property type="term" value="F:oxidoreductase activity, acting on CH-OH group of donors"/>
    <property type="evidence" value="ECO:0007669"/>
    <property type="project" value="InterPro"/>
</dbReference>
<evidence type="ECO:0000313" key="3">
    <source>
        <dbReference type="EMBL" id="KAH8079091.1"/>
    </source>
</evidence>
<protein>
    <recommendedName>
        <fullName evidence="2">Glucose-methanol-choline oxidoreductase C-terminal domain-containing protein</fullName>
    </recommendedName>
</protein>
<sequence length="194" mass="21105">MGRWQAERQGLFADSPGNTVGFFKVLLGSAAFWGIQDPSSGSKSSHTELIFVDGFTQFGFVAQPAEGNFVTVLSAVVSPTSRGSVNIASVDPFASPLIDPNFFDTNFDILAMVQAINDATSFISAPLWHQVIKPAPFWDLATAKTDAAKANFARLRSVRHQPSCRNGEGECKGRRCGREVEERAADLIKSEHRI</sequence>
<comment type="cofactor">
    <cofactor evidence="1">
        <name>FAD</name>
        <dbReference type="ChEBI" id="CHEBI:57692"/>
    </cofactor>
</comment>
<dbReference type="Pfam" id="PF05199">
    <property type="entry name" value="GMC_oxred_C"/>
    <property type="match status" value="1"/>
</dbReference>
<evidence type="ECO:0000313" key="4">
    <source>
        <dbReference type="Proteomes" id="UP000813824"/>
    </source>
</evidence>
<organism evidence="3 4">
    <name type="scientific">Cristinia sonorae</name>
    <dbReference type="NCBI Taxonomy" id="1940300"/>
    <lineage>
        <taxon>Eukaryota</taxon>
        <taxon>Fungi</taxon>
        <taxon>Dikarya</taxon>
        <taxon>Basidiomycota</taxon>
        <taxon>Agaricomycotina</taxon>
        <taxon>Agaricomycetes</taxon>
        <taxon>Agaricomycetidae</taxon>
        <taxon>Agaricales</taxon>
        <taxon>Pleurotineae</taxon>
        <taxon>Stephanosporaceae</taxon>
        <taxon>Cristinia</taxon>
    </lineage>
</organism>
<dbReference type="Proteomes" id="UP000813824">
    <property type="component" value="Unassembled WGS sequence"/>
</dbReference>
<proteinExistence type="predicted"/>
<keyword evidence="4" id="KW-1185">Reference proteome</keyword>
<dbReference type="AlphaFoldDB" id="A0A8K0UDY8"/>
<comment type="caution">
    <text evidence="3">The sequence shown here is derived from an EMBL/GenBank/DDBJ whole genome shotgun (WGS) entry which is preliminary data.</text>
</comment>
<name>A0A8K0UDY8_9AGAR</name>
<dbReference type="InterPro" id="IPR007867">
    <property type="entry name" value="GMC_OxRtase_C"/>
</dbReference>
<dbReference type="SUPFAM" id="SSF54373">
    <property type="entry name" value="FAD-linked reductases, C-terminal domain"/>
    <property type="match status" value="1"/>
</dbReference>
<dbReference type="EMBL" id="JAEVFJ010000057">
    <property type="protein sequence ID" value="KAH8079091.1"/>
    <property type="molecule type" value="Genomic_DNA"/>
</dbReference>
<dbReference type="Gene3D" id="3.30.560.10">
    <property type="entry name" value="Glucose Oxidase, domain 3"/>
    <property type="match status" value="1"/>
</dbReference>
<evidence type="ECO:0000259" key="2">
    <source>
        <dbReference type="Pfam" id="PF05199"/>
    </source>
</evidence>
<accession>A0A8K0UDY8</accession>
<dbReference type="OrthoDB" id="269227at2759"/>
<reference evidence="3" key="1">
    <citation type="journal article" date="2021" name="New Phytol.">
        <title>Evolutionary innovations through gain and loss of genes in the ectomycorrhizal Boletales.</title>
        <authorList>
            <person name="Wu G."/>
            <person name="Miyauchi S."/>
            <person name="Morin E."/>
            <person name="Kuo A."/>
            <person name="Drula E."/>
            <person name="Varga T."/>
            <person name="Kohler A."/>
            <person name="Feng B."/>
            <person name="Cao Y."/>
            <person name="Lipzen A."/>
            <person name="Daum C."/>
            <person name="Hundley H."/>
            <person name="Pangilinan J."/>
            <person name="Johnson J."/>
            <person name="Barry K."/>
            <person name="LaButti K."/>
            <person name="Ng V."/>
            <person name="Ahrendt S."/>
            <person name="Min B."/>
            <person name="Choi I.G."/>
            <person name="Park H."/>
            <person name="Plett J.M."/>
            <person name="Magnuson J."/>
            <person name="Spatafora J.W."/>
            <person name="Nagy L.G."/>
            <person name="Henrissat B."/>
            <person name="Grigoriev I.V."/>
            <person name="Yang Z.L."/>
            <person name="Xu J."/>
            <person name="Martin F.M."/>
        </authorList>
    </citation>
    <scope>NUCLEOTIDE SEQUENCE</scope>
    <source>
        <strain evidence="3">KKN 215</strain>
    </source>
</reference>